<feature type="chain" id="PRO_5031255454" description="TonB-dependent receptor plug domain-containing protein" evidence="2">
    <location>
        <begin position="34"/>
        <end position="227"/>
    </location>
</feature>
<dbReference type="EMBL" id="JACHYB010000001">
    <property type="protein sequence ID" value="MBB3187106.1"/>
    <property type="molecule type" value="Genomic_DNA"/>
</dbReference>
<keyword evidence="1" id="KW-0812">Transmembrane</keyword>
<keyword evidence="1" id="KW-0472">Membrane</keyword>
<accession>A0A7W5DQF7</accession>
<evidence type="ECO:0000313" key="4">
    <source>
        <dbReference type="EMBL" id="MBB3187106.1"/>
    </source>
</evidence>
<dbReference type="PROSITE" id="PS52016">
    <property type="entry name" value="TONB_DEPENDENT_REC_3"/>
    <property type="match status" value="1"/>
</dbReference>
<feature type="domain" description="TonB-dependent receptor plug" evidence="3">
    <location>
        <begin position="88"/>
        <end position="187"/>
    </location>
</feature>
<evidence type="ECO:0000313" key="5">
    <source>
        <dbReference type="Proteomes" id="UP000544222"/>
    </source>
</evidence>
<evidence type="ECO:0000256" key="1">
    <source>
        <dbReference type="PROSITE-ProRule" id="PRU01360"/>
    </source>
</evidence>
<dbReference type="Gene3D" id="2.170.130.10">
    <property type="entry name" value="TonB-dependent receptor, plug domain"/>
    <property type="match status" value="1"/>
</dbReference>
<keyword evidence="1" id="KW-0998">Cell outer membrane</keyword>
<comment type="caution">
    <text evidence="4">The sequence shown here is derived from an EMBL/GenBank/DDBJ whole genome shotgun (WGS) entry which is preliminary data.</text>
</comment>
<keyword evidence="5" id="KW-1185">Reference proteome</keyword>
<keyword evidence="1" id="KW-0813">Transport</keyword>
<dbReference type="AlphaFoldDB" id="A0A7W5DQF7"/>
<dbReference type="PANTHER" id="PTHR30069:SF39">
    <property type="entry name" value="BLL6183 PROTEIN"/>
    <property type="match status" value="1"/>
</dbReference>
<feature type="signal peptide" evidence="2">
    <location>
        <begin position="1"/>
        <end position="33"/>
    </location>
</feature>
<dbReference type="InterPro" id="IPR012910">
    <property type="entry name" value="Plug_dom"/>
</dbReference>
<dbReference type="GO" id="GO:0015344">
    <property type="term" value="F:siderophore uptake transmembrane transporter activity"/>
    <property type="evidence" value="ECO:0007669"/>
    <property type="project" value="TreeGrafter"/>
</dbReference>
<gene>
    <name evidence="4" type="ORF">FHX64_001269</name>
</gene>
<comment type="similarity">
    <text evidence="1">Belongs to the TonB-dependent receptor family.</text>
</comment>
<dbReference type="RefSeq" id="WP_183412914.1">
    <property type="nucleotide sequence ID" value="NZ_JACHYB010000001.1"/>
</dbReference>
<reference evidence="4 5" key="1">
    <citation type="submission" date="2020-08" db="EMBL/GenBank/DDBJ databases">
        <title>Genomic Encyclopedia of Type Strains, Phase IV (KMG-IV): sequencing the most valuable type-strain genomes for metagenomic binning, comparative biology and taxonomic classification.</title>
        <authorList>
            <person name="Goeker M."/>
        </authorList>
    </citation>
    <scope>NUCLEOTIDE SEQUENCE [LARGE SCALE GENOMIC DNA]</scope>
    <source>
        <strain evidence="4 5">DSM 27471</strain>
    </source>
</reference>
<protein>
    <recommendedName>
        <fullName evidence="3">TonB-dependent receptor plug domain-containing protein</fullName>
    </recommendedName>
</protein>
<dbReference type="GO" id="GO:0044718">
    <property type="term" value="P:siderophore transmembrane transport"/>
    <property type="evidence" value="ECO:0007669"/>
    <property type="project" value="TreeGrafter"/>
</dbReference>
<comment type="subcellular location">
    <subcellularLocation>
        <location evidence="1">Cell outer membrane</location>
        <topology evidence="1">Multi-pass membrane protein</topology>
    </subcellularLocation>
</comment>
<dbReference type="GO" id="GO:0009279">
    <property type="term" value="C:cell outer membrane"/>
    <property type="evidence" value="ECO:0007669"/>
    <property type="project" value="UniProtKB-SubCell"/>
</dbReference>
<dbReference type="Pfam" id="PF07715">
    <property type="entry name" value="Plug"/>
    <property type="match status" value="1"/>
</dbReference>
<keyword evidence="2" id="KW-0732">Signal</keyword>
<organism evidence="4 5">
    <name type="scientific">Microbacter margulisiae</name>
    <dbReference type="NCBI Taxonomy" id="1350067"/>
    <lineage>
        <taxon>Bacteria</taxon>
        <taxon>Pseudomonadati</taxon>
        <taxon>Bacteroidota</taxon>
        <taxon>Bacteroidia</taxon>
        <taxon>Bacteroidales</taxon>
        <taxon>Porphyromonadaceae</taxon>
        <taxon>Microbacter</taxon>
    </lineage>
</organism>
<evidence type="ECO:0000259" key="3">
    <source>
        <dbReference type="Pfam" id="PF07715"/>
    </source>
</evidence>
<sequence>MKNITTKTPNTDQRRKINVLALLFFCFIANGYAQSTTKEDPLQAKYPATLLYDSLREVKITAYRTMNGVGRIKDVNKQVIYAGKKTEVVVLDSLDANKAINTTRQIIGRIPGLNIAETESDGFTANGVGFRGLNPYQSIETNTRQNGYNISADVFGYNEAYYLPPMEAVKDIIFLRGASSLAFGPQIGGMIDYELKDGGPGPINITTSQTMGSYGMYNSFTSVGGHV</sequence>
<keyword evidence="1" id="KW-1134">Transmembrane beta strand</keyword>
<dbReference type="Proteomes" id="UP000544222">
    <property type="component" value="Unassembled WGS sequence"/>
</dbReference>
<dbReference type="InterPro" id="IPR037066">
    <property type="entry name" value="Plug_dom_sf"/>
</dbReference>
<dbReference type="InterPro" id="IPR039426">
    <property type="entry name" value="TonB-dep_rcpt-like"/>
</dbReference>
<name>A0A7W5DQF7_9PORP</name>
<dbReference type="SUPFAM" id="SSF56935">
    <property type="entry name" value="Porins"/>
    <property type="match status" value="1"/>
</dbReference>
<dbReference type="PANTHER" id="PTHR30069">
    <property type="entry name" value="TONB-DEPENDENT OUTER MEMBRANE RECEPTOR"/>
    <property type="match status" value="1"/>
</dbReference>
<proteinExistence type="inferred from homology"/>
<evidence type="ECO:0000256" key="2">
    <source>
        <dbReference type="SAM" id="SignalP"/>
    </source>
</evidence>